<protein>
    <submittedName>
        <fullName evidence="1">Uncharacterized protein</fullName>
    </submittedName>
</protein>
<organism evidence="1 2">
    <name type="scientific">Jezberella montanilacus</name>
    <dbReference type="NCBI Taxonomy" id="323426"/>
    <lineage>
        <taxon>Bacteria</taxon>
        <taxon>Pseudomonadati</taxon>
        <taxon>Pseudomonadota</taxon>
        <taxon>Betaproteobacteria</taxon>
        <taxon>Burkholderiales</taxon>
        <taxon>Alcaligenaceae</taxon>
        <taxon>Jezberella</taxon>
    </lineage>
</organism>
<accession>A0A2T0XQ68</accession>
<sequence>MHRVIDRFYAKLLTDAISEVRWAFAEVTLPSEGQLKSTALMHRNPMLWSSPGTVIK</sequence>
<dbReference type="Proteomes" id="UP000238308">
    <property type="component" value="Unassembled WGS sequence"/>
</dbReference>
<dbReference type="EMBL" id="PVTV01000002">
    <property type="protein sequence ID" value="PRZ01084.1"/>
    <property type="molecule type" value="Genomic_DNA"/>
</dbReference>
<evidence type="ECO:0000313" key="1">
    <source>
        <dbReference type="EMBL" id="PRZ01084.1"/>
    </source>
</evidence>
<proteinExistence type="predicted"/>
<evidence type="ECO:0000313" key="2">
    <source>
        <dbReference type="Proteomes" id="UP000238308"/>
    </source>
</evidence>
<reference evidence="1 2" key="1">
    <citation type="submission" date="2018-03" db="EMBL/GenBank/DDBJ databases">
        <title>Genomic Encyclopedia of Type Strains, Phase III (KMG-III): the genomes of soil and plant-associated and newly described type strains.</title>
        <authorList>
            <person name="Whitman W."/>
        </authorList>
    </citation>
    <scope>NUCLEOTIDE SEQUENCE [LARGE SCALE GENOMIC DNA]</scope>
    <source>
        <strain evidence="1 2">MWH-P2sevCIIIb</strain>
    </source>
</reference>
<dbReference type="AlphaFoldDB" id="A0A2T0XQ68"/>
<gene>
    <name evidence="1" type="ORF">BCM14_0104</name>
</gene>
<keyword evidence="2" id="KW-1185">Reference proteome</keyword>
<name>A0A2T0XQ68_9BURK</name>
<comment type="caution">
    <text evidence="1">The sequence shown here is derived from an EMBL/GenBank/DDBJ whole genome shotgun (WGS) entry which is preliminary data.</text>
</comment>